<evidence type="ECO:0000313" key="10">
    <source>
        <dbReference type="Proteomes" id="UP000265300"/>
    </source>
</evidence>
<evidence type="ECO:0000256" key="7">
    <source>
        <dbReference type="ARBA" id="ARBA00045417"/>
    </source>
</evidence>
<dbReference type="PANTHER" id="PTHR12459">
    <property type="entry name" value="TRANSMEMBRANE PROTEIN 135-RELATED"/>
    <property type="match status" value="1"/>
</dbReference>
<organism evidence="10 11">
    <name type="scientific">Lipotes vexillifer</name>
    <name type="common">Yangtze river dolphin</name>
    <dbReference type="NCBI Taxonomy" id="118797"/>
    <lineage>
        <taxon>Eukaryota</taxon>
        <taxon>Metazoa</taxon>
        <taxon>Chordata</taxon>
        <taxon>Craniata</taxon>
        <taxon>Vertebrata</taxon>
        <taxon>Euteleostomi</taxon>
        <taxon>Mammalia</taxon>
        <taxon>Eutheria</taxon>
        <taxon>Laurasiatheria</taxon>
        <taxon>Artiodactyla</taxon>
        <taxon>Whippomorpha</taxon>
        <taxon>Cetacea</taxon>
        <taxon>Odontoceti</taxon>
        <taxon>Lipotidae</taxon>
        <taxon>Lipotes</taxon>
    </lineage>
</organism>
<dbReference type="Proteomes" id="UP000265300">
    <property type="component" value="Unplaced"/>
</dbReference>
<protein>
    <recommendedName>
        <fullName evidence="3">Transmembrane protein 135</fullName>
    </recommendedName>
</protein>
<dbReference type="AlphaFoldDB" id="A0A340WPI5"/>
<comment type="subcellular location">
    <subcellularLocation>
        <location evidence="1">Endomembrane system</location>
        <topology evidence="1">Multi-pass membrane protein</topology>
    </subcellularLocation>
</comment>
<keyword evidence="4 8" id="KW-0812">Transmembrane</keyword>
<accession>A0A340WPI5</accession>
<evidence type="ECO:0000256" key="6">
    <source>
        <dbReference type="ARBA" id="ARBA00023136"/>
    </source>
</evidence>
<evidence type="ECO:0000256" key="1">
    <source>
        <dbReference type="ARBA" id="ARBA00004127"/>
    </source>
</evidence>
<dbReference type="Pfam" id="PF02466">
    <property type="entry name" value="Tim17"/>
    <property type="match status" value="1"/>
</dbReference>
<dbReference type="GeneID" id="103087144"/>
<evidence type="ECO:0000256" key="8">
    <source>
        <dbReference type="SAM" id="Phobius"/>
    </source>
</evidence>
<proteinExistence type="inferred from homology"/>
<feature type="transmembrane region" description="Helical" evidence="8">
    <location>
        <begin position="276"/>
        <end position="296"/>
    </location>
</feature>
<dbReference type="RefSeq" id="XP_007448905.1">
    <property type="nucleotide sequence ID" value="XM_007448843.1"/>
</dbReference>
<evidence type="ECO:0000256" key="2">
    <source>
        <dbReference type="ARBA" id="ARBA00008924"/>
    </source>
</evidence>
<keyword evidence="6 8" id="KW-0472">Membrane</keyword>
<gene>
    <name evidence="11" type="primary">TMEM135</name>
</gene>
<name>A0A340WPI5_LIPVE</name>
<keyword evidence="5 8" id="KW-1133">Transmembrane helix</keyword>
<evidence type="ECO:0000313" key="11">
    <source>
        <dbReference type="RefSeq" id="XP_007448905.1"/>
    </source>
</evidence>
<feature type="transmembrane region" description="Helical" evidence="8">
    <location>
        <begin position="68"/>
        <end position="89"/>
    </location>
</feature>
<sequence>MAALSKSIPHNCYEIGHTWHPSCGVSFVQITRGALEESLKIYAPLYLIAAILRKRKLDYYLHKLLPEILQSASFLTANGALFMAFFCILRKILGKFYSWSPGFGAALPASYVAILIERKSRRGLLTIYMANLVLLFCITAAMYMFFFRCKDGLKGFTFSALRFIVGKEEIPTHSYSPEAAYAKVEQKTEKHEEKPRGKNIIALVRKLVDSVCKHGPRHRCCKHYEDNCISYCVKGFIRMFSVGYLIQCCLRIPSAFRHLFTQPSRLLSLFYNKENFQLGAFLGSFVSIYKGTSCFLRWVRNLDDELHAIIAGFLAGISMMFYKSTTISMYLASKLVETMYFKGIEAGKVPYFPHADTIIYSISTAICFQAAVMEVQTLRPSYWKFLLRLTKGRFAVMNRKVLDVFGTGASKHFQDFIPKLDPRYTVVTPELPIEFS</sequence>
<feature type="transmembrane region" description="Helical" evidence="8">
    <location>
        <begin position="96"/>
        <end position="116"/>
    </location>
</feature>
<dbReference type="PANTHER" id="PTHR12459:SF15">
    <property type="entry name" value="TRANSMEMBRANE PROTEIN 135"/>
    <property type="match status" value="1"/>
</dbReference>
<feature type="transmembrane region" description="Helical" evidence="8">
    <location>
        <begin position="128"/>
        <end position="147"/>
    </location>
</feature>
<dbReference type="Pfam" id="PF15982">
    <property type="entry name" value="TMEM135_C_rich"/>
    <property type="match status" value="1"/>
</dbReference>
<evidence type="ECO:0000256" key="4">
    <source>
        <dbReference type="ARBA" id="ARBA00022692"/>
    </source>
</evidence>
<comment type="function">
    <text evidence="7">Involved in mitochondrial metabolism by regulating the balance between mitochondrial fusion and fission. May act as a regulator of mitochondrial fission that promotes DNM1L-dependent fission through activation of DNM1L. May be involved in peroxisome organization.</text>
</comment>
<feature type="domain" description="Transmembrane protein 135 N-terminal" evidence="9">
    <location>
        <begin position="9"/>
        <end position="133"/>
    </location>
</feature>
<comment type="similarity">
    <text evidence="2">Belongs to the TMEM135 family.</text>
</comment>
<reference evidence="11" key="1">
    <citation type="submission" date="2025-08" db="UniProtKB">
        <authorList>
            <consortium name="RefSeq"/>
        </authorList>
    </citation>
    <scope>IDENTIFICATION</scope>
</reference>
<dbReference type="InterPro" id="IPR026749">
    <property type="entry name" value="Tmem135"/>
</dbReference>
<keyword evidence="10" id="KW-1185">Reference proteome</keyword>
<evidence type="ECO:0000259" key="9">
    <source>
        <dbReference type="Pfam" id="PF15982"/>
    </source>
</evidence>
<evidence type="ECO:0000256" key="5">
    <source>
        <dbReference type="ARBA" id="ARBA00022989"/>
    </source>
</evidence>
<feature type="transmembrane region" description="Helical" evidence="8">
    <location>
        <begin position="308"/>
        <end position="332"/>
    </location>
</feature>
<dbReference type="CTD" id="65084"/>
<evidence type="ECO:0000256" key="3">
    <source>
        <dbReference type="ARBA" id="ARBA00014511"/>
    </source>
</evidence>
<dbReference type="InterPro" id="IPR031926">
    <property type="entry name" value="TMEM135_N"/>
</dbReference>
<dbReference type="GO" id="GO:0012505">
    <property type="term" value="C:endomembrane system"/>
    <property type="evidence" value="ECO:0007669"/>
    <property type="project" value="UniProtKB-SubCell"/>
</dbReference>